<keyword evidence="8" id="KW-0418">Kinase</keyword>
<dbReference type="Gene3D" id="3.30.450.40">
    <property type="match status" value="1"/>
</dbReference>
<dbReference type="Gene3D" id="1.10.10.60">
    <property type="entry name" value="Homeodomain-like"/>
    <property type="match status" value="1"/>
</dbReference>
<keyword evidence="4" id="KW-0238">DNA-binding</keyword>
<dbReference type="Pfam" id="PF02954">
    <property type="entry name" value="HTH_8"/>
    <property type="match status" value="1"/>
</dbReference>
<dbReference type="InterPro" id="IPR003593">
    <property type="entry name" value="AAA+_ATPase"/>
</dbReference>
<dbReference type="PROSITE" id="PS50112">
    <property type="entry name" value="PAS"/>
    <property type="match status" value="1"/>
</dbReference>
<evidence type="ECO:0000259" key="7">
    <source>
        <dbReference type="PROSITE" id="PS50112"/>
    </source>
</evidence>
<keyword evidence="5" id="KW-0804">Transcription</keyword>
<dbReference type="Proteomes" id="UP000193749">
    <property type="component" value="Unassembled WGS sequence"/>
</dbReference>
<dbReference type="Gene3D" id="1.10.8.60">
    <property type="match status" value="1"/>
</dbReference>
<dbReference type="InterPro" id="IPR002078">
    <property type="entry name" value="Sigma_54_int"/>
</dbReference>
<feature type="domain" description="Sigma-54 factor interaction" evidence="6">
    <location>
        <begin position="353"/>
        <end position="576"/>
    </location>
</feature>
<dbReference type="GO" id="GO:0043565">
    <property type="term" value="F:sequence-specific DNA binding"/>
    <property type="evidence" value="ECO:0007669"/>
    <property type="project" value="InterPro"/>
</dbReference>
<keyword evidence="1" id="KW-0547">Nucleotide-binding</keyword>
<evidence type="ECO:0000256" key="2">
    <source>
        <dbReference type="ARBA" id="ARBA00022840"/>
    </source>
</evidence>
<dbReference type="GO" id="GO:0006355">
    <property type="term" value="P:regulation of DNA-templated transcription"/>
    <property type="evidence" value="ECO:0007669"/>
    <property type="project" value="InterPro"/>
</dbReference>
<dbReference type="SUPFAM" id="SSF46689">
    <property type="entry name" value="Homeodomain-like"/>
    <property type="match status" value="1"/>
</dbReference>
<feature type="domain" description="PAS" evidence="7">
    <location>
        <begin position="222"/>
        <end position="273"/>
    </location>
</feature>
<dbReference type="InterPro" id="IPR013767">
    <property type="entry name" value="PAS_fold"/>
</dbReference>
<dbReference type="PANTHER" id="PTHR32071">
    <property type="entry name" value="TRANSCRIPTIONAL REGULATORY PROTEIN"/>
    <property type="match status" value="1"/>
</dbReference>
<dbReference type="Pfam" id="PF00989">
    <property type="entry name" value="PAS"/>
    <property type="match status" value="1"/>
</dbReference>
<dbReference type="SUPFAM" id="SSF52540">
    <property type="entry name" value="P-loop containing nucleoside triphosphate hydrolases"/>
    <property type="match status" value="1"/>
</dbReference>
<proteinExistence type="predicted"/>
<dbReference type="CDD" id="cd00009">
    <property type="entry name" value="AAA"/>
    <property type="match status" value="1"/>
</dbReference>
<organism evidence="8 9">
    <name type="scientific">Pantoea cypripedii</name>
    <name type="common">Pectobacterium cypripedii</name>
    <name type="synonym">Erwinia cypripedii</name>
    <dbReference type="NCBI Taxonomy" id="55209"/>
    <lineage>
        <taxon>Bacteria</taxon>
        <taxon>Pseudomonadati</taxon>
        <taxon>Pseudomonadota</taxon>
        <taxon>Gammaproteobacteria</taxon>
        <taxon>Enterobacterales</taxon>
        <taxon>Erwiniaceae</taxon>
        <taxon>Pantoea</taxon>
    </lineage>
</organism>
<evidence type="ECO:0000256" key="1">
    <source>
        <dbReference type="ARBA" id="ARBA00022741"/>
    </source>
</evidence>
<dbReference type="InterPro" id="IPR002197">
    <property type="entry name" value="HTH_Fis"/>
</dbReference>
<dbReference type="InterPro" id="IPR009057">
    <property type="entry name" value="Homeodomain-like_sf"/>
</dbReference>
<dbReference type="InterPro" id="IPR000014">
    <property type="entry name" value="PAS"/>
</dbReference>
<evidence type="ECO:0000256" key="4">
    <source>
        <dbReference type="ARBA" id="ARBA00023125"/>
    </source>
</evidence>
<dbReference type="Gene3D" id="3.30.450.20">
    <property type="entry name" value="PAS domain"/>
    <property type="match status" value="1"/>
</dbReference>
<protein>
    <submittedName>
        <fullName evidence="8">PTS-dependent dihydroxyacetone kinase operon transcriptional regulator DhaR</fullName>
    </submittedName>
</protein>
<keyword evidence="3" id="KW-0805">Transcription regulation</keyword>
<dbReference type="Gene3D" id="3.40.50.300">
    <property type="entry name" value="P-loop containing nucleotide triphosphate hydrolases"/>
    <property type="match status" value="1"/>
</dbReference>
<evidence type="ECO:0000313" key="8">
    <source>
        <dbReference type="EMBL" id="ORM93877.1"/>
    </source>
</evidence>
<dbReference type="PROSITE" id="PS50045">
    <property type="entry name" value="SIGMA54_INTERACT_4"/>
    <property type="match status" value="1"/>
</dbReference>
<dbReference type="InterPro" id="IPR035965">
    <property type="entry name" value="PAS-like_dom_sf"/>
</dbReference>
<dbReference type="NCBIfam" id="NF008485">
    <property type="entry name" value="PRK11388.1"/>
    <property type="match status" value="1"/>
</dbReference>
<keyword evidence="9" id="KW-1185">Reference proteome</keyword>
<dbReference type="InterPro" id="IPR027417">
    <property type="entry name" value="P-loop_NTPase"/>
</dbReference>
<evidence type="ECO:0000259" key="6">
    <source>
        <dbReference type="PROSITE" id="PS50045"/>
    </source>
</evidence>
<accession>A0A1X1EVA0</accession>
<dbReference type="CDD" id="cd00130">
    <property type="entry name" value="PAS"/>
    <property type="match status" value="1"/>
</dbReference>
<name>A0A1X1EVA0_PANCY</name>
<dbReference type="AlphaFoldDB" id="A0A1X1EVA0"/>
<evidence type="ECO:0000313" key="9">
    <source>
        <dbReference type="Proteomes" id="UP000193749"/>
    </source>
</evidence>
<dbReference type="InterPro" id="IPR003018">
    <property type="entry name" value="GAF"/>
</dbReference>
<evidence type="ECO:0000256" key="3">
    <source>
        <dbReference type="ARBA" id="ARBA00023015"/>
    </source>
</evidence>
<dbReference type="SMART" id="SM00091">
    <property type="entry name" value="PAS"/>
    <property type="match status" value="1"/>
</dbReference>
<dbReference type="InterPro" id="IPR029016">
    <property type="entry name" value="GAF-like_dom_sf"/>
</dbReference>
<keyword evidence="8" id="KW-0808">Transferase</keyword>
<dbReference type="EMBL" id="MLJI01000001">
    <property type="protein sequence ID" value="ORM93877.1"/>
    <property type="molecule type" value="Genomic_DNA"/>
</dbReference>
<dbReference type="Pfam" id="PF25601">
    <property type="entry name" value="AAA_lid_14"/>
    <property type="match status" value="1"/>
</dbReference>
<dbReference type="SUPFAM" id="SSF55785">
    <property type="entry name" value="PYP-like sensor domain (PAS domain)"/>
    <property type="match status" value="1"/>
</dbReference>
<keyword evidence="2" id="KW-0067">ATP-binding</keyword>
<dbReference type="InterPro" id="IPR058031">
    <property type="entry name" value="AAA_lid_NorR"/>
</dbReference>
<dbReference type="Pfam" id="PF00158">
    <property type="entry name" value="Sigma54_activat"/>
    <property type="match status" value="1"/>
</dbReference>
<dbReference type="GO" id="GO:0016301">
    <property type="term" value="F:kinase activity"/>
    <property type="evidence" value="ECO:0007669"/>
    <property type="project" value="UniProtKB-KW"/>
</dbReference>
<dbReference type="GO" id="GO:0005524">
    <property type="term" value="F:ATP binding"/>
    <property type="evidence" value="ECO:0007669"/>
    <property type="project" value="UniProtKB-KW"/>
</dbReference>
<dbReference type="OrthoDB" id="9804019at2"/>
<evidence type="ECO:0000256" key="5">
    <source>
        <dbReference type="ARBA" id="ARBA00023163"/>
    </source>
</evidence>
<sequence>MRLNMKAIWRAFVAKDPGEFSNLTSLDRLDIKPWLKESWLRCRRQQRHDHWPPQLYAKGITFDSLCRNKSEMLNISSPIIEDIFEYLDTPDCAIFITDETGCTLRFYATPAMTTRLAALGIRASVYWREGMMGNNAVSSALLLHETVSVRGYEHFNRHLHPFTVCAAPVFDSDSTVMGAVGLVLLTGNDTLPTLGLALVHSIEQQITARLNTDLVLAESNQHLSEVHALLDGVEEGVLAWDNKGTILYLNIHGSDLFNVKGEKILGKNIHDIIKLPQNIINAIEHNREVDLFETAIEFNGSFISLAISLKIVKGPNNSPDRYIALLHPIDRIRELVHRHSGVWARLTFDDLDYVGSSNAIRRVMRLAQQAAKGRGSVLLHGEEGLGKSHLAQAIHNASERQDKPFITINCQAILREAMTSEFLGGVINGDKHVISKFELAKGGTLLLENVEYLTAEVQTALLQLLKTGLLSKANQLLVPLDVRLITTTTVDINQYVDENRFRRHLLYELQSFDIHIPPLRERREDIPTLIKRYLKIMSHEVGKNVSLSDDALQLLTRYSWPGNNRELRNVLERAFSYSDGAMIRAKDIPSSLIERIRDIGVAPPANGLHSLNDMERDALIQAAIQCKGRAIKITEALKISRTSLWRKLKAFNIHLEDYKTR</sequence>
<comment type="caution">
    <text evidence="8">The sequence shown here is derived from an EMBL/GenBank/DDBJ whole genome shotgun (WGS) entry which is preliminary data.</text>
</comment>
<dbReference type="SMART" id="SM00382">
    <property type="entry name" value="AAA"/>
    <property type="match status" value="1"/>
</dbReference>
<dbReference type="RefSeq" id="WP_084875371.1">
    <property type="nucleotide sequence ID" value="NZ_JAGGMY010000001.1"/>
</dbReference>
<dbReference type="PANTHER" id="PTHR32071:SF57">
    <property type="entry name" value="C4-DICARBOXYLATE TRANSPORT TRANSCRIPTIONAL REGULATORY PROTEIN DCTD"/>
    <property type="match status" value="1"/>
</dbReference>
<dbReference type="STRING" id="55209.HA50_11150"/>
<dbReference type="Pfam" id="PF01590">
    <property type="entry name" value="GAF"/>
    <property type="match status" value="1"/>
</dbReference>
<gene>
    <name evidence="8" type="ORF">HA50_11150</name>
</gene>
<reference evidence="8 9" key="1">
    <citation type="journal article" date="2017" name="Antonie Van Leeuwenhoek">
        <title>Phylogenomic resolution of the bacterial genus Pantoea and its relationship with Erwinia and Tatumella.</title>
        <authorList>
            <person name="Palmer M."/>
            <person name="Steenkamp E.T."/>
            <person name="Coetzee M.P."/>
            <person name="Chan W.Y."/>
            <person name="van Zyl E."/>
            <person name="De Maayer P."/>
            <person name="Coutinho T.A."/>
            <person name="Blom J."/>
            <person name="Smits T.H."/>
            <person name="Duffy B."/>
            <person name="Venter S.N."/>
        </authorList>
    </citation>
    <scope>NUCLEOTIDE SEQUENCE [LARGE SCALE GENOMIC DNA]</scope>
    <source>
        <strain evidence="8 9">LMG 2657</strain>
    </source>
</reference>